<dbReference type="PANTHER" id="PTHR32091:SF24">
    <property type="entry name" value="DUF4005 DOMAIN-CONTAINING PROTEIN"/>
    <property type="match status" value="1"/>
</dbReference>
<accession>A0A7J6W6P2</accession>
<sequence>MEGSKSKFCWADEVEKEEEAIKTHLHQSEKLNPFGSARPRELVLEEKGVDWRKLDKELHNPCSSLSNVIRKEKQVKENFPAPVDQKHTWSATTRTSGLEQNNESTMHGGNGNLAVSCLMFPNQDMDPLVPPLRYPPKNIMVLMKQWPNQAYNVASLLSSTVFPIEQQREDSIHELGMQRSLNSKRLETGVYRCSGLRDREIELEKEKSYMGNERNFKEKELGHQAIGEMRTVRSSSVQKLNSNYSETHRLPGPLPISGRRREAAEEFDRGNIENEYGKTDGLRKSARGLPLIRPQPNGERLGYCHLKDEAGFNYKSVEVRPLEERGNRNMEYVHRRQTLDARGFDGFCMGRVDQGKADHENMTMEKPGFKINNKKGVTKSRDFTFYGHQQRRK</sequence>
<dbReference type="GO" id="GO:0003729">
    <property type="term" value="F:mRNA binding"/>
    <property type="evidence" value="ECO:0007669"/>
    <property type="project" value="TreeGrafter"/>
</dbReference>
<dbReference type="GO" id="GO:0003743">
    <property type="term" value="F:translation initiation factor activity"/>
    <property type="evidence" value="ECO:0007669"/>
    <property type="project" value="InterPro"/>
</dbReference>
<proteinExistence type="predicted"/>
<reference evidence="1 2" key="1">
    <citation type="submission" date="2020-06" db="EMBL/GenBank/DDBJ databases">
        <title>Transcriptomic and genomic resources for Thalictrum thalictroides and T. hernandezii: Facilitating candidate gene discovery in an emerging model plant lineage.</title>
        <authorList>
            <person name="Arias T."/>
            <person name="Riano-Pachon D.M."/>
            <person name="Di Stilio V.S."/>
        </authorList>
    </citation>
    <scope>NUCLEOTIDE SEQUENCE [LARGE SCALE GENOMIC DNA]</scope>
    <source>
        <strain evidence="2">cv. WT478/WT964</strain>
        <tissue evidence="1">Leaves</tissue>
    </source>
</reference>
<organism evidence="1 2">
    <name type="scientific">Thalictrum thalictroides</name>
    <name type="common">Rue-anemone</name>
    <name type="synonym">Anemone thalictroides</name>
    <dbReference type="NCBI Taxonomy" id="46969"/>
    <lineage>
        <taxon>Eukaryota</taxon>
        <taxon>Viridiplantae</taxon>
        <taxon>Streptophyta</taxon>
        <taxon>Embryophyta</taxon>
        <taxon>Tracheophyta</taxon>
        <taxon>Spermatophyta</taxon>
        <taxon>Magnoliopsida</taxon>
        <taxon>Ranunculales</taxon>
        <taxon>Ranunculaceae</taxon>
        <taxon>Thalictroideae</taxon>
        <taxon>Thalictrum</taxon>
    </lineage>
</organism>
<dbReference type="InterPro" id="IPR010433">
    <property type="entry name" value="EIF-4B_pln"/>
</dbReference>
<name>A0A7J6W6P2_THATH</name>
<dbReference type="OrthoDB" id="985902at2759"/>
<protein>
    <submittedName>
        <fullName evidence="1">Uncharacterized protein</fullName>
    </submittedName>
</protein>
<dbReference type="Pfam" id="PF06273">
    <property type="entry name" value="eIF-4B"/>
    <property type="match status" value="1"/>
</dbReference>
<evidence type="ECO:0000313" key="1">
    <source>
        <dbReference type="EMBL" id="KAF5192891.1"/>
    </source>
</evidence>
<dbReference type="AlphaFoldDB" id="A0A7J6W6P2"/>
<keyword evidence="2" id="KW-1185">Reference proteome</keyword>
<dbReference type="PANTHER" id="PTHR32091">
    <property type="entry name" value="EUKARYOTIC TRANSLATION INITIATION FACTOR 4B"/>
    <property type="match status" value="1"/>
</dbReference>
<evidence type="ECO:0000313" key="2">
    <source>
        <dbReference type="Proteomes" id="UP000554482"/>
    </source>
</evidence>
<gene>
    <name evidence="1" type="ORF">FRX31_017522</name>
</gene>
<dbReference type="Proteomes" id="UP000554482">
    <property type="component" value="Unassembled WGS sequence"/>
</dbReference>
<comment type="caution">
    <text evidence="1">The sequence shown here is derived from an EMBL/GenBank/DDBJ whole genome shotgun (WGS) entry which is preliminary data.</text>
</comment>
<dbReference type="EMBL" id="JABWDY010020785">
    <property type="protein sequence ID" value="KAF5192891.1"/>
    <property type="molecule type" value="Genomic_DNA"/>
</dbReference>